<feature type="compositionally biased region" description="Basic and acidic residues" evidence="5">
    <location>
        <begin position="31"/>
        <end position="59"/>
    </location>
</feature>
<feature type="region of interest" description="Disordered" evidence="5">
    <location>
        <begin position="26"/>
        <end position="61"/>
    </location>
</feature>
<dbReference type="InterPro" id="IPR036514">
    <property type="entry name" value="SGNH_hydro_sf"/>
</dbReference>
<keyword evidence="3" id="KW-0442">Lipid degradation</keyword>
<evidence type="ECO:0000256" key="3">
    <source>
        <dbReference type="ARBA" id="ARBA00022963"/>
    </source>
</evidence>
<keyword evidence="4" id="KW-0443">Lipid metabolism</keyword>
<dbReference type="Pfam" id="PF00657">
    <property type="entry name" value="Lipase_GDSL"/>
    <property type="match status" value="1"/>
</dbReference>
<reference evidence="7 8" key="1">
    <citation type="submission" date="2024-11" db="EMBL/GenBank/DDBJ databases">
        <title>A near-complete genome assembly of Cinchona calisaya.</title>
        <authorList>
            <person name="Lian D.C."/>
            <person name="Zhao X.W."/>
            <person name="Wei L."/>
        </authorList>
    </citation>
    <scope>NUCLEOTIDE SEQUENCE [LARGE SCALE GENOMIC DNA]</scope>
    <source>
        <tissue evidence="7">Nenye</tissue>
    </source>
</reference>
<sequence>MHNLTAALAAVATLTPNSAAANFAFRRKGRKGEGNERAKGRGKMVDQQKGEDGGGERKRWQWGGGVQADGFQATKLFVFGDSYADTGNRESTAISWPYGITTPGYPDGRFSDGLILTDFVAEFYGMDTPVAYTKINKTSDTRYGVNFAYGGAGVFDTLTPVPNITTQIDFLEELVNESVISTTDLESSLFLISCVGNDYLTYLATQPEILLNPDLQDLINALEEISRVVDQIAVNLKRLIDLGAMKIAVTSLQTLGCLPVFASSPSNCNNILDVFPIVHNVLLREKVANLNNENSNSTIIILDLFTTFRIVLGTGTFDPPYQACLRGNCTAAYGYGYTDQSCILCDDRNSAFFWDVVHPTEAGWRAAFEVLKPTLEQITSFTMKSII</sequence>
<feature type="signal peptide" evidence="6">
    <location>
        <begin position="1"/>
        <end position="20"/>
    </location>
</feature>
<dbReference type="GO" id="GO:0016042">
    <property type="term" value="P:lipid catabolic process"/>
    <property type="evidence" value="ECO:0007669"/>
    <property type="project" value="UniProtKB-KW"/>
</dbReference>
<name>A0ABD3ADU0_9GENT</name>
<dbReference type="SUPFAM" id="SSF52266">
    <property type="entry name" value="SGNH hydrolase"/>
    <property type="match status" value="1"/>
</dbReference>
<dbReference type="GO" id="GO:0016787">
    <property type="term" value="F:hydrolase activity"/>
    <property type="evidence" value="ECO:0007669"/>
    <property type="project" value="UniProtKB-KW"/>
</dbReference>
<dbReference type="EMBL" id="JBJUIK010000004">
    <property type="protein sequence ID" value="KAL3529902.1"/>
    <property type="molecule type" value="Genomic_DNA"/>
</dbReference>
<gene>
    <name evidence="7" type="ORF">ACH5RR_009224</name>
</gene>
<dbReference type="AlphaFoldDB" id="A0ABD3ADU0"/>
<dbReference type="PANTHER" id="PTHR46020:SF32">
    <property type="entry name" value="GDSL ESTERASE_LIPASE"/>
    <property type="match status" value="1"/>
</dbReference>
<keyword evidence="8" id="KW-1185">Reference proteome</keyword>
<dbReference type="Proteomes" id="UP001630127">
    <property type="component" value="Unassembled WGS sequence"/>
</dbReference>
<dbReference type="InterPro" id="IPR001087">
    <property type="entry name" value="GDSL"/>
</dbReference>
<evidence type="ECO:0000313" key="8">
    <source>
        <dbReference type="Proteomes" id="UP001630127"/>
    </source>
</evidence>
<keyword evidence="6" id="KW-0732">Signal</keyword>
<evidence type="ECO:0000313" key="7">
    <source>
        <dbReference type="EMBL" id="KAL3529902.1"/>
    </source>
</evidence>
<proteinExistence type="inferred from homology"/>
<evidence type="ECO:0000256" key="5">
    <source>
        <dbReference type="SAM" id="MobiDB-lite"/>
    </source>
</evidence>
<feature type="chain" id="PRO_5044828749" description="GDSL esterase/lipase" evidence="6">
    <location>
        <begin position="21"/>
        <end position="387"/>
    </location>
</feature>
<organism evidence="7 8">
    <name type="scientific">Cinchona calisaya</name>
    <dbReference type="NCBI Taxonomy" id="153742"/>
    <lineage>
        <taxon>Eukaryota</taxon>
        <taxon>Viridiplantae</taxon>
        <taxon>Streptophyta</taxon>
        <taxon>Embryophyta</taxon>
        <taxon>Tracheophyta</taxon>
        <taxon>Spermatophyta</taxon>
        <taxon>Magnoliopsida</taxon>
        <taxon>eudicotyledons</taxon>
        <taxon>Gunneridae</taxon>
        <taxon>Pentapetalae</taxon>
        <taxon>asterids</taxon>
        <taxon>lamiids</taxon>
        <taxon>Gentianales</taxon>
        <taxon>Rubiaceae</taxon>
        <taxon>Cinchonoideae</taxon>
        <taxon>Cinchoneae</taxon>
        <taxon>Cinchona</taxon>
    </lineage>
</organism>
<dbReference type="Gene3D" id="3.40.50.1110">
    <property type="entry name" value="SGNH hydrolase"/>
    <property type="match status" value="1"/>
</dbReference>
<protein>
    <recommendedName>
        <fullName evidence="9">GDSL esterase/lipase</fullName>
    </recommendedName>
</protein>
<evidence type="ECO:0000256" key="2">
    <source>
        <dbReference type="ARBA" id="ARBA00022801"/>
    </source>
</evidence>
<accession>A0ABD3ADU0</accession>
<comment type="caution">
    <text evidence="7">The sequence shown here is derived from an EMBL/GenBank/DDBJ whole genome shotgun (WGS) entry which is preliminary data.</text>
</comment>
<evidence type="ECO:0000256" key="6">
    <source>
        <dbReference type="SAM" id="SignalP"/>
    </source>
</evidence>
<comment type="similarity">
    <text evidence="1">Belongs to the 'GDSL' lipolytic enzyme family.</text>
</comment>
<evidence type="ECO:0000256" key="1">
    <source>
        <dbReference type="ARBA" id="ARBA00008668"/>
    </source>
</evidence>
<evidence type="ECO:0000256" key="4">
    <source>
        <dbReference type="ARBA" id="ARBA00023098"/>
    </source>
</evidence>
<keyword evidence="2" id="KW-0378">Hydrolase</keyword>
<evidence type="ECO:0008006" key="9">
    <source>
        <dbReference type="Google" id="ProtNLM"/>
    </source>
</evidence>
<dbReference type="PANTHER" id="PTHR46020">
    <property type="entry name" value="OSJNBB0059K02.9 PROTEIN"/>
    <property type="match status" value="1"/>
</dbReference>